<evidence type="ECO:0000313" key="2">
    <source>
        <dbReference type="Proteomes" id="UP000001861"/>
    </source>
</evidence>
<dbReference type="VEuPathDB" id="FungiDB:CC1G_14502"/>
<dbReference type="GeneID" id="9378734"/>
<proteinExistence type="predicted"/>
<protein>
    <submittedName>
        <fullName evidence="1">Uncharacterized protein</fullName>
    </submittedName>
</protein>
<dbReference type="OrthoDB" id="2915282at2759"/>
<dbReference type="EMBL" id="AACS02000004">
    <property type="protein sequence ID" value="EFI28010.1"/>
    <property type="molecule type" value="Genomic_DNA"/>
</dbReference>
<dbReference type="KEGG" id="cci:CC1G_14502"/>
<organism evidence="1 2">
    <name type="scientific">Coprinopsis cinerea (strain Okayama-7 / 130 / ATCC MYA-4618 / FGSC 9003)</name>
    <name type="common">Inky cap fungus</name>
    <name type="synonym">Hormographiella aspergillata</name>
    <dbReference type="NCBI Taxonomy" id="240176"/>
    <lineage>
        <taxon>Eukaryota</taxon>
        <taxon>Fungi</taxon>
        <taxon>Dikarya</taxon>
        <taxon>Basidiomycota</taxon>
        <taxon>Agaricomycotina</taxon>
        <taxon>Agaricomycetes</taxon>
        <taxon>Agaricomycetidae</taxon>
        <taxon>Agaricales</taxon>
        <taxon>Agaricineae</taxon>
        <taxon>Psathyrellaceae</taxon>
        <taxon>Coprinopsis</taxon>
    </lineage>
</organism>
<dbReference type="RefSeq" id="XP_002911504.1">
    <property type="nucleotide sequence ID" value="XM_002911458.1"/>
</dbReference>
<reference evidence="1 2" key="1">
    <citation type="journal article" date="2010" name="Proc. Natl. Acad. Sci. U.S.A.">
        <title>Insights into evolution of multicellular fungi from the assembled chromosomes of the mushroom Coprinopsis cinerea (Coprinus cinereus).</title>
        <authorList>
            <person name="Stajich J.E."/>
            <person name="Wilke S.K."/>
            <person name="Ahren D."/>
            <person name="Au C.H."/>
            <person name="Birren B.W."/>
            <person name="Borodovsky M."/>
            <person name="Burns C."/>
            <person name="Canback B."/>
            <person name="Casselton L.A."/>
            <person name="Cheng C.K."/>
            <person name="Deng J."/>
            <person name="Dietrich F.S."/>
            <person name="Fargo D.C."/>
            <person name="Farman M.L."/>
            <person name="Gathman A.C."/>
            <person name="Goldberg J."/>
            <person name="Guigo R."/>
            <person name="Hoegger P.J."/>
            <person name="Hooker J.B."/>
            <person name="Huggins A."/>
            <person name="James T.Y."/>
            <person name="Kamada T."/>
            <person name="Kilaru S."/>
            <person name="Kodira C."/>
            <person name="Kues U."/>
            <person name="Kupfer D."/>
            <person name="Kwan H.S."/>
            <person name="Lomsadze A."/>
            <person name="Li W."/>
            <person name="Lilly W.W."/>
            <person name="Ma L.J."/>
            <person name="Mackey A.J."/>
            <person name="Manning G."/>
            <person name="Martin F."/>
            <person name="Muraguchi H."/>
            <person name="Natvig D.O."/>
            <person name="Palmerini H."/>
            <person name="Ramesh M.A."/>
            <person name="Rehmeyer C.J."/>
            <person name="Roe B.A."/>
            <person name="Shenoy N."/>
            <person name="Stanke M."/>
            <person name="Ter-Hovhannisyan V."/>
            <person name="Tunlid A."/>
            <person name="Velagapudi R."/>
            <person name="Vision T.J."/>
            <person name="Zeng Q."/>
            <person name="Zolan M.E."/>
            <person name="Pukkila P.J."/>
        </authorList>
    </citation>
    <scope>NUCLEOTIDE SEQUENCE [LARGE SCALE GENOMIC DNA]</scope>
    <source>
        <strain evidence="2">Okayama-7 / 130 / ATCC MYA-4618 / FGSC 9003</strain>
    </source>
</reference>
<name>D6RLW2_COPC7</name>
<dbReference type="AlphaFoldDB" id="D6RLW2"/>
<comment type="caution">
    <text evidence="1">The sequence shown here is derived from an EMBL/GenBank/DDBJ whole genome shotgun (WGS) entry which is preliminary data.</text>
</comment>
<dbReference type="Proteomes" id="UP000001861">
    <property type="component" value="Unassembled WGS sequence"/>
</dbReference>
<gene>
    <name evidence="1" type="ORF">CC1G_14502</name>
</gene>
<sequence length="205" mass="22449">MAILKCERPNCGETQGLHQGRPIVRDAQGRITRENGWTFDPTTGRCTADDSDYSGRSQPYFRTCFGCFTKSMWVYSSEPPPLPPPTYAGPSHEERALAGEDDEEEYVWSKEKPALSSVGVVDETQKRENVAVRTPLLDTSTLLPRRSAPVDQATELSTVAVASTATVLAHSVDAQCWESDAPKSAGVRGTVPTDLVKGENRHYSC</sequence>
<accession>D6RLW2</accession>
<evidence type="ECO:0000313" key="1">
    <source>
        <dbReference type="EMBL" id="EFI28010.1"/>
    </source>
</evidence>
<dbReference type="HOGENOM" id="CLU_1337449_0_0_1"/>
<keyword evidence="2" id="KW-1185">Reference proteome</keyword>
<dbReference type="InParanoid" id="D6RLW2"/>